<feature type="region of interest" description="Disordered" evidence="2">
    <location>
        <begin position="381"/>
        <end position="430"/>
    </location>
</feature>
<dbReference type="PROSITE" id="PS00028">
    <property type="entry name" value="ZINC_FINGER_C2H2_1"/>
    <property type="match status" value="1"/>
</dbReference>
<feature type="compositionally biased region" description="Polar residues" evidence="2">
    <location>
        <begin position="383"/>
        <end position="400"/>
    </location>
</feature>
<proteinExistence type="predicted"/>
<dbReference type="Proteomes" id="UP001175261">
    <property type="component" value="Unassembled WGS sequence"/>
</dbReference>
<feature type="compositionally biased region" description="Polar residues" evidence="2">
    <location>
        <begin position="283"/>
        <end position="317"/>
    </location>
</feature>
<keyword evidence="1" id="KW-0862">Zinc</keyword>
<keyword evidence="3" id="KW-0812">Transmembrane</keyword>
<feature type="compositionally biased region" description="Low complexity" evidence="2">
    <location>
        <begin position="401"/>
        <end position="413"/>
    </location>
</feature>
<keyword evidence="3" id="KW-0472">Membrane</keyword>
<accession>A0AA39L8E4</accession>
<gene>
    <name evidence="5" type="ORF">NLU13_4178</name>
</gene>
<feature type="transmembrane region" description="Helical" evidence="3">
    <location>
        <begin position="43"/>
        <end position="65"/>
    </location>
</feature>
<feature type="region of interest" description="Disordered" evidence="2">
    <location>
        <begin position="454"/>
        <end position="523"/>
    </location>
</feature>
<keyword evidence="1" id="KW-0863">Zinc-finger</keyword>
<dbReference type="Gene3D" id="3.30.160.60">
    <property type="entry name" value="Classic Zinc Finger"/>
    <property type="match status" value="2"/>
</dbReference>
<feature type="domain" description="C2H2-type" evidence="4">
    <location>
        <begin position="543"/>
        <end position="573"/>
    </location>
</feature>
<feature type="compositionally biased region" description="Low complexity" evidence="2">
    <location>
        <begin position="238"/>
        <end position="251"/>
    </location>
</feature>
<feature type="compositionally biased region" description="Low complexity" evidence="2">
    <location>
        <begin position="511"/>
        <end position="523"/>
    </location>
</feature>
<dbReference type="InterPro" id="IPR036236">
    <property type="entry name" value="Znf_C2H2_sf"/>
</dbReference>
<dbReference type="SUPFAM" id="SSF57667">
    <property type="entry name" value="beta-beta-alpha zinc fingers"/>
    <property type="match status" value="1"/>
</dbReference>
<keyword evidence="1" id="KW-0479">Metal-binding</keyword>
<dbReference type="AlphaFoldDB" id="A0AA39L8E4"/>
<dbReference type="PROSITE" id="PS50157">
    <property type="entry name" value="ZINC_FINGER_C2H2_2"/>
    <property type="match status" value="1"/>
</dbReference>
<comment type="caution">
    <text evidence="5">The sequence shown here is derived from an EMBL/GenBank/DDBJ whole genome shotgun (WGS) entry which is preliminary data.</text>
</comment>
<feature type="compositionally biased region" description="Low complexity" evidence="2">
    <location>
        <begin position="480"/>
        <end position="502"/>
    </location>
</feature>
<evidence type="ECO:0000256" key="2">
    <source>
        <dbReference type="SAM" id="MobiDB-lite"/>
    </source>
</evidence>
<keyword evidence="3" id="KW-1133">Transmembrane helix</keyword>
<name>A0AA39L8E4_SARSR</name>
<feature type="compositionally biased region" description="Basic and acidic residues" evidence="2">
    <location>
        <begin position="105"/>
        <end position="123"/>
    </location>
</feature>
<evidence type="ECO:0000259" key="4">
    <source>
        <dbReference type="PROSITE" id="PS50157"/>
    </source>
</evidence>
<feature type="compositionally biased region" description="Polar residues" evidence="2">
    <location>
        <begin position="468"/>
        <end position="479"/>
    </location>
</feature>
<evidence type="ECO:0000313" key="5">
    <source>
        <dbReference type="EMBL" id="KAK0387933.1"/>
    </source>
</evidence>
<sequence>MDTISYNFAAVFRRFTTSNHEFSTPDITSPNEFAKRQLGGGPIAGISVGVIVFVLLICLCLYPVVIGSIRRRRRRTQRSEHQPPPYDPEVGEIGDHNLPAALPNDYERRLSSTESVKPNDDSSRGNLAYSESKENGHRNLPLDPGAQHAWGSQMIQGASDSPTVCIPGQELAQHVGDGQMTPFPAYDGGVYYPGADPSEPRGANADYYSPSIPSEAFGMYTMSSPNEQSDGSNRRGRGSSLRNSVRVLLRRASGRERTMDSTTSGDAEPSGLSGPSGTEGPASLQTMLPNQDPTDSPTEMSPVTSSPPTAHLTSSPQALGGSTRGVSEDDFTQLPAPLRRSFKYSPPVNPSPGTVNPMDIMPASSEPERWHRTDHDLYLATHQPPSASVSPTTQSNPQFNSVATSTPSSVASPPALPPHVEELTRHDTDQTIKQEHISEPLPDVEMTNAPCQEYLHPEADPGRHFSYPSDQSTPFPSLASTNPSSHNTPTTSHTDTPSPESSGVTPDFRHSASPAASNPSPRHAPGHYACTLNHHARYHAKQHRCNYPNCGKGFGTKTHLQRHINDRHLHSKKFHCAVPSCEYSRAGGKSFLRKDNWKRHMTRIHHVETKDLPEPVEYEEMTDT</sequence>
<keyword evidence="6" id="KW-1185">Reference proteome</keyword>
<dbReference type="EMBL" id="JAPDFR010000003">
    <property type="protein sequence ID" value="KAK0387933.1"/>
    <property type="molecule type" value="Genomic_DNA"/>
</dbReference>
<feature type="region of interest" description="Disordered" evidence="2">
    <location>
        <begin position="72"/>
        <end position="148"/>
    </location>
</feature>
<dbReference type="SMART" id="SM00355">
    <property type="entry name" value="ZnF_C2H2"/>
    <property type="match status" value="2"/>
</dbReference>
<feature type="region of interest" description="Disordered" evidence="2">
    <location>
        <begin position="216"/>
        <end position="356"/>
    </location>
</feature>
<feature type="compositionally biased region" description="Polar residues" evidence="2">
    <location>
        <begin position="221"/>
        <end position="230"/>
    </location>
</feature>
<reference evidence="5" key="1">
    <citation type="submission" date="2022-10" db="EMBL/GenBank/DDBJ databases">
        <title>Determination and structural analysis of whole genome sequence of Sarocladium strictum F4-1.</title>
        <authorList>
            <person name="Hu L."/>
            <person name="Jiang Y."/>
        </authorList>
    </citation>
    <scope>NUCLEOTIDE SEQUENCE</scope>
    <source>
        <strain evidence="5">F4-1</strain>
    </source>
</reference>
<protein>
    <recommendedName>
        <fullName evidence="4">C2H2-type domain-containing protein</fullName>
    </recommendedName>
</protein>
<evidence type="ECO:0000256" key="3">
    <source>
        <dbReference type="SAM" id="Phobius"/>
    </source>
</evidence>
<dbReference type="GO" id="GO:0008270">
    <property type="term" value="F:zinc ion binding"/>
    <property type="evidence" value="ECO:0007669"/>
    <property type="project" value="UniProtKB-KW"/>
</dbReference>
<evidence type="ECO:0000313" key="6">
    <source>
        <dbReference type="Proteomes" id="UP001175261"/>
    </source>
</evidence>
<dbReference type="InterPro" id="IPR013087">
    <property type="entry name" value="Znf_C2H2_type"/>
</dbReference>
<organism evidence="5 6">
    <name type="scientific">Sarocladium strictum</name>
    <name type="common">Black bundle disease fungus</name>
    <name type="synonym">Acremonium strictum</name>
    <dbReference type="NCBI Taxonomy" id="5046"/>
    <lineage>
        <taxon>Eukaryota</taxon>
        <taxon>Fungi</taxon>
        <taxon>Dikarya</taxon>
        <taxon>Ascomycota</taxon>
        <taxon>Pezizomycotina</taxon>
        <taxon>Sordariomycetes</taxon>
        <taxon>Hypocreomycetidae</taxon>
        <taxon>Hypocreales</taxon>
        <taxon>Sarocladiaceae</taxon>
        <taxon>Sarocladium</taxon>
    </lineage>
</organism>
<evidence type="ECO:0000256" key="1">
    <source>
        <dbReference type="PROSITE-ProRule" id="PRU00042"/>
    </source>
</evidence>
<feature type="region of interest" description="Disordered" evidence="2">
    <location>
        <begin position="191"/>
        <end position="210"/>
    </location>
</feature>
<feature type="compositionally biased region" description="Basic and acidic residues" evidence="2">
    <location>
        <begin position="419"/>
        <end position="430"/>
    </location>
</feature>